<feature type="transmembrane region" description="Helical" evidence="1">
    <location>
        <begin position="72"/>
        <end position="93"/>
    </location>
</feature>
<protein>
    <recommendedName>
        <fullName evidence="4">DUF304 domain-containing protein</fullName>
    </recommendedName>
</protein>
<feature type="transmembrane region" description="Helical" evidence="1">
    <location>
        <begin position="42"/>
        <end position="60"/>
    </location>
</feature>
<organism evidence="2 3">
    <name type="scientific">Candidatus Roizmanbacteria bacterium RIFOXYA1_FULL_41_12</name>
    <dbReference type="NCBI Taxonomy" id="1802082"/>
    <lineage>
        <taxon>Bacteria</taxon>
        <taxon>Candidatus Roizmaniibacteriota</taxon>
    </lineage>
</organism>
<comment type="caution">
    <text evidence="2">The sequence shown here is derived from an EMBL/GenBank/DDBJ whole genome shotgun (WGS) entry which is preliminary data.</text>
</comment>
<keyword evidence="1" id="KW-0812">Transmembrane</keyword>
<accession>A0A1F7KGS0</accession>
<gene>
    <name evidence="2" type="ORF">A2209_03240</name>
</gene>
<keyword evidence="1" id="KW-0472">Membrane</keyword>
<sequence length="185" mass="21123">MAPIHKLWRSYSQAKDFEHEISKPEERVLLILRAHPITNTGWLLMGLGLFMLPLVFGNYLTSLGLSPNQELFMIVFWYAFVLSYLLGRFYLWYFNIGVVTNRKIIDVDANNLLNTITTATIVPNVEEVEKKSLGIMSSFFNYGDVHIETAGEFPSIEFLKIPHPSEVVKIINSNMKINGRSNPPS</sequence>
<dbReference type="EMBL" id="MGBG01000002">
    <property type="protein sequence ID" value="OGK67042.1"/>
    <property type="molecule type" value="Genomic_DNA"/>
</dbReference>
<dbReference type="Proteomes" id="UP000178450">
    <property type="component" value="Unassembled WGS sequence"/>
</dbReference>
<evidence type="ECO:0008006" key="4">
    <source>
        <dbReference type="Google" id="ProtNLM"/>
    </source>
</evidence>
<name>A0A1F7KGS0_9BACT</name>
<reference evidence="2 3" key="1">
    <citation type="journal article" date="2016" name="Nat. Commun.">
        <title>Thousands of microbial genomes shed light on interconnected biogeochemical processes in an aquifer system.</title>
        <authorList>
            <person name="Anantharaman K."/>
            <person name="Brown C.T."/>
            <person name="Hug L.A."/>
            <person name="Sharon I."/>
            <person name="Castelle C.J."/>
            <person name="Probst A.J."/>
            <person name="Thomas B.C."/>
            <person name="Singh A."/>
            <person name="Wilkins M.J."/>
            <person name="Karaoz U."/>
            <person name="Brodie E.L."/>
            <person name="Williams K.H."/>
            <person name="Hubbard S.S."/>
            <person name="Banfield J.F."/>
        </authorList>
    </citation>
    <scope>NUCLEOTIDE SEQUENCE [LARGE SCALE GENOMIC DNA]</scope>
</reference>
<keyword evidence="1" id="KW-1133">Transmembrane helix</keyword>
<evidence type="ECO:0000313" key="2">
    <source>
        <dbReference type="EMBL" id="OGK67042.1"/>
    </source>
</evidence>
<evidence type="ECO:0000256" key="1">
    <source>
        <dbReference type="SAM" id="Phobius"/>
    </source>
</evidence>
<evidence type="ECO:0000313" key="3">
    <source>
        <dbReference type="Proteomes" id="UP000178450"/>
    </source>
</evidence>
<dbReference type="AlphaFoldDB" id="A0A1F7KGS0"/>
<proteinExistence type="predicted"/>